<organism evidence="2 3">
    <name type="scientific">Veillonella magna</name>
    <dbReference type="NCBI Taxonomy" id="464322"/>
    <lineage>
        <taxon>Bacteria</taxon>
        <taxon>Bacillati</taxon>
        <taxon>Bacillota</taxon>
        <taxon>Negativicutes</taxon>
        <taxon>Veillonellales</taxon>
        <taxon>Veillonellaceae</taxon>
        <taxon>Veillonella</taxon>
    </lineage>
</organism>
<name>A0ABS2GDI9_9FIRM</name>
<sequence>MRTNKPIQITLTSPGDYNLDVKITENTPPVVRPLVLPETDKLEIKPIMTDNEFAVYEMLVGRLTVNATGMPTGYYVLPQVPFSSLLRSADTSDVISRHIRNALAYYVVDFVVINNRQDICCLIELDDPFHFSEEQQEKDRSRDALFASFGIPTYRIPYKNSEQLKLWMETVQDECTDFDELPLEEQESGDIRPPFGTCKTCGNILVPRLSRRDNQTSYGGCIRCSEGKPLFTPLSIDD</sequence>
<protein>
    <submittedName>
        <fullName evidence="2">DUF2726 domain-containing protein</fullName>
    </submittedName>
</protein>
<reference evidence="2 3" key="1">
    <citation type="journal article" date="2021" name="Sci. Rep.">
        <title>The distribution of antibiotic resistance genes in chicken gut microbiota commensals.</title>
        <authorList>
            <person name="Juricova H."/>
            <person name="Matiasovicova J."/>
            <person name="Kubasova T."/>
            <person name="Cejkova D."/>
            <person name="Rychlik I."/>
        </authorList>
    </citation>
    <scope>NUCLEOTIDE SEQUENCE [LARGE SCALE GENOMIC DNA]</scope>
    <source>
        <strain evidence="2 3">An537</strain>
    </source>
</reference>
<gene>
    <name evidence="2" type="ORF">H6A01_00830</name>
</gene>
<evidence type="ECO:0000313" key="3">
    <source>
        <dbReference type="Proteomes" id="UP000707138"/>
    </source>
</evidence>
<proteinExistence type="predicted"/>
<dbReference type="Pfam" id="PF10881">
    <property type="entry name" value="DUF2726"/>
    <property type="match status" value="1"/>
</dbReference>
<dbReference type="Proteomes" id="UP000707138">
    <property type="component" value="Unassembled WGS sequence"/>
</dbReference>
<evidence type="ECO:0000313" key="2">
    <source>
        <dbReference type="EMBL" id="MBM6911870.1"/>
    </source>
</evidence>
<dbReference type="Gene3D" id="3.40.960.10">
    <property type="entry name" value="VSR Endonuclease"/>
    <property type="match status" value="1"/>
</dbReference>
<accession>A0ABS2GDI9</accession>
<keyword evidence="3" id="KW-1185">Reference proteome</keyword>
<dbReference type="RefSeq" id="WP_205087188.1">
    <property type="nucleotide sequence ID" value="NZ_JACJLA010000001.1"/>
</dbReference>
<dbReference type="InterPro" id="IPR024402">
    <property type="entry name" value="DUF2726"/>
</dbReference>
<comment type="caution">
    <text evidence="2">The sequence shown here is derived from an EMBL/GenBank/DDBJ whole genome shotgun (WGS) entry which is preliminary data.</text>
</comment>
<evidence type="ECO:0000259" key="1">
    <source>
        <dbReference type="Pfam" id="PF10881"/>
    </source>
</evidence>
<dbReference type="EMBL" id="JACJLA010000001">
    <property type="protein sequence ID" value="MBM6911870.1"/>
    <property type="molecule type" value="Genomic_DNA"/>
</dbReference>
<feature type="domain" description="DUF2726" evidence="1">
    <location>
        <begin position="45"/>
        <end position="170"/>
    </location>
</feature>